<protein>
    <submittedName>
        <fullName evidence="5">CRP/FNR family transcriptional regulator, anaerobic regulatory protein</fullName>
    </submittedName>
</protein>
<dbReference type="AlphaFoldDB" id="A0A1I1I614"/>
<gene>
    <name evidence="5" type="ORF">SAMN05421780_104219</name>
</gene>
<evidence type="ECO:0000256" key="1">
    <source>
        <dbReference type="ARBA" id="ARBA00023015"/>
    </source>
</evidence>
<dbReference type="STRING" id="927664.SAMN05421780_104219"/>
<evidence type="ECO:0000259" key="4">
    <source>
        <dbReference type="PROSITE" id="PS51063"/>
    </source>
</evidence>
<dbReference type="OrthoDB" id="9776746at2"/>
<dbReference type="GO" id="GO:0003677">
    <property type="term" value="F:DNA binding"/>
    <property type="evidence" value="ECO:0007669"/>
    <property type="project" value="UniProtKB-KW"/>
</dbReference>
<keyword evidence="6" id="KW-1185">Reference proteome</keyword>
<evidence type="ECO:0000313" key="6">
    <source>
        <dbReference type="Proteomes" id="UP000199514"/>
    </source>
</evidence>
<evidence type="ECO:0000313" key="5">
    <source>
        <dbReference type="EMBL" id="SFC31465.1"/>
    </source>
</evidence>
<dbReference type="InterPro" id="IPR014710">
    <property type="entry name" value="RmlC-like_jellyroll"/>
</dbReference>
<dbReference type="InterPro" id="IPR012318">
    <property type="entry name" value="HTH_CRP"/>
</dbReference>
<reference evidence="5 6" key="1">
    <citation type="submission" date="2016-10" db="EMBL/GenBank/DDBJ databases">
        <authorList>
            <person name="de Groot N.N."/>
        </authorList>
    </citation>
    <scope>NUCLEOTIDE SEQUENCE [LARGE SCALE GENOMIC DNA]</scope>
    <source>
        <strain evidence="5 6">DSM 6793</strain>
    </source>
</reference>
<keyword evidence="3" id="KW-0804">Transcription</keyword>
<keyword evidence="2" id="KW-0238">DNA-binding</keyword>
<organism evidence="5 6">
    <name type="scientific">Flexibacter flexilis DSM 6793</name>
    <dbReference type="NCBI Taxonomy" id="927664"/>
    <lineage>
        <taxon>Bacteria</taxon>
        <taxon>Pseudomonadati</taxon>
        <taxon>Bacteroidota</taxon>
        <taxon>Cytophagia</taxon>
        <taxon>Cytophagales</taxon>
        <taxon>Flexibacteraceae</taxon>
        <taxon>Flexibacter</taxon>
    </lineage>
</organism>
<dbReference type="InterPro" id="IPR000595">
    <property type="entry name" value="cNMP-bd_dom"/>
</dbReference>
<dbReference type="EMBL" id="FOLE01000004">
    <property type="protein sequence ID" value="SFC31465.1"/>
    <property type="molecule type" value="Genomic_DNA"/>
</dbReference>
<dbReference type="InterPro" id="IPR036390">
    <property type="entry name" value="WH_DNA-bd_sf"/>
</dbReference>
<dbReference type="Proteomes" id="UP000199514">
    <property type="component" value="Unassembled WGS sequence"/>
</dbReference>
<dbReference type="Pfam" id="PF13545">
    <property type="entry name" value="HTH_Crp_2"/>
    <property type="match status" value="1"/>
</dbReference>
<dbReference type="InterPro" id="IPR036388">
    <property type="entry name" value="WH-like_DNA-bd_sf"/>
</dbReference>
<name>A0A1I1I614_9BACT</name>
<proteinExistence type="predicted"/>
<keyword evidence="1" id="KW-0805">Transcription regulation</keyword>
<dbReference type="SMART" id="SM00419">
    <property type="entry name" value="HTH_CRP"/>
    <property type="match status" value="1"/>
</dbReference>
<evidence type="ECO:0000256" key="2">
    <source>
        <dbReference type="ARBA" id="ARBA00023125"/>
    </source>
</evidence>
<dbReference type="PROSITE" id="PS51063">
    <property type="entry name" value="HTH_CRP_2"/>
    <property type="match status" value="1"/>
</dbReference>
<dbReference type="SUPFAM" id="SSF46785">
    <property type="entry name" value="Winged helix' DNA-binding domain"/>
    <property type="match status" value="1"/>
</dbReference>
<dbReference type="RefSeq" id="WP_091511023.1">
    <property type="nucleotide sequence ID" value="NZ_FOLE01000004.1"/>
</dbReference>
<feature type="domain" description="HTH crp-type" evidence="4">
    <location>
        <begin position="141"/>
        <end position="207"/>
    </location>
</feature>
<sequence length="207" mass="23808">MLQAIKPTFSDPQLLAEIKTHTKLKRIEKDETLIRSGDKIVFVPLVQKGVLRIVREDADGREIFLYHLYAGQSCAMSLNCCQAGKESMVKAVAEDTTEVLLIPVGMVSEWFRYTEWKSFINGTYSNRFVELLNVIDLIAFSNMDKQLLRYLQARAQANNTHRLDITHQQIADELHTHREAISRLLRTMEQKNLVRLGRNSIELLHGL</sequence>
<accession>A0A1I1I614</accession>
<dbReference type="SUPFAM" id="SSF51206">
    <property type="entry name" value="cAMP-binding domain-like"/>
    <property type="match status" value="1"/>
</dbReference>
<dbReference type="CDD" id="cd00038">
    <property type="entry name" value="CAP_ED"/>
    <property type="match status" value="1"/>
</dbReference>
<dbReference type="Gene3D" id="1.10.10.10">
    <property type="entry name" value="Winged helix-like DNA-binding domain superfamily/Winged helix DNA-binding domain"/>
    <property type="match status" value="1"/>
</dbReference>
<dbReference type="Gene3D" id="2.60.120.10">
    <property type="entry name" value="Jelly Rolls"/>
    <property type="match status" value="1"/>
</dbReference>
<dbReference type="GO" id="GO:0006355">
    <property type="term" value="P:regulation of DNA-templated transcription"/>
    <property type="evidence" value="ECO:0007669"/>
    <property type="project" value="InterPro"/>
</dbReference>
<dbReference type="InterPro" id="IPR018490">
    <property type="entry name" value="cNMP-bd_dom_sf"/>
</dbReference>
<dbReference type="Pfam" id="PF00027">
    <property type="entry name" value="cNMP_binding"/>
    <property type="match status" value="1"/>
</dbReference>
<evidence type="ECO:0000256" key="3">
    <source>
        <dbReference type="ARBA" id="ARBA00023163"/>
    </source>
</evidence>